<dbReference type="VEuPathDB" id="FungiDB:JI435_140510"/>
<evidence type="ECO:0000313" key="2">
    <source>
        <dbReference type="Proteomes" id="UP000001055"/>
    </source>
</evidence>
<sequence>MSLSLNSSFASATTAVTVTSTSVETSRPTLFDRCSTNSVQSGVQNITGLEGQEICLFNYPPSLFQAAHCCKNPNDYCAINGHDVDAYFKCVRNDYKRQKNSTSNFLGLCYNVTDKKDDEGAATSMATYSLTLGAVMAGAPSHNI</sequence>
<protein>
    <submittedName>
        <fullName evidence="1">Uncharacterized protein</fullName>
    </submittedName>
</protein>
<organism evidence="1 2">
    <name type="scientific">Phaeosphaeria nodorum (strain SN15 / ATCC MYA-4574 / FGSC 10173)</name>
    <name type="common">Glume blotch fungus</name>
    <name type="synonym">Parastagonospora nodorum</name>
    <dbReference type="NCBI Taxonomy" id="321614"/>
    <lineage>
        <taxon>Eukaryota</taxon>
        <taxon>Fungi</taxon>
        <taxon>Dikarya</taxon>
        <taxon>Ascomycota</taxon>
        <taxon>Pezizomycotina</taxon>
        <taxon>Dothideomycetes</taxon>
        <taxon>Pleosporomycetidae</taxon>
        <taxon>Pleosporales</taxon>
        <taxon>Pleosporineae</taxon>
        <taxon>Phaeosphaeriaceae</taxon>
        <taxon>Parastagonospora</taxon>
    </lineage>
</organism>
<accession>Q0U2I2</accession>
<dbReference type="EMBL" id="CH445353">
    <property type="protein sequence ID" value="EAT78676.1"/>
    <property type="molecule type" value="Genomic_DNA"/>
</dbReference>
<dbReference type="KEGG" id="pno:SNOG_14051"/>
<dbReference type="InParanoid" id="Q0U2I2"/>
<proteinExistence type="predicted"/>
<gene>
    <name evidence="1" type="ORF">SNOG_14051</name>
</gene>
<reference evidence="2" key="1">
    <citation type="journal article" date="2007" name="Plant Cell">
        <title>Dothideomycete-plant interactions illuminated by genome sequencing and EST analysis of the wheat pathogen Stagonospora nodorum.</title>
        <authorList>
            <person name="Hane J.K."/>
            <person name="Lowe R.G."/>
            <person name="Solomon P.S."/>
            <person name="Tan K.C."/>
            <person name="Schoch C.L."/>
            <person name="Spatafora J.W."/>
            <person name="Crous P.W."/>
            <person name="Kodira C."/>
            <person name="Birren B.W."/>
            <person name="Galagan J.E."/>
            <person name="Torriani S.F."/>
            <person name="McDonald B.A."/>
            <person name="Oliver R.P."/>
        </authorList>
    </citation>
    <scope>NUCLEOTIDE SEQUENCE [LARGE SCALE GENOMIC DNA]</scope>
    <source>
        <strain evidence="2">SN15 / ATCC MYA-4574 / FGSC 10173</strain>
    </source>
</reference>
<dbReference type="Proteomes" id="UP000001055">
    <property type="component" value="Unassembled WGS sequence"/>
</dbReference>
<dbReference type="RefSeq" id="XP_001804250.1">
    <property type="nucleotide sequence ID" value="XM_001804198.1"/>
</dbReference>
<dbReference type="AlphaFoldDB" id="Q0U2I2"/>
<dbReference type="GeneID" id="5981173"/>
<name>Q0U2I2_PHANO</name>
<evidence type="ECO:0000313" key="1">
    <source>
        <dbReference type="EMBL" id="EAT78676.1"/>
    </source>
</evidence>